<comment type="caution">
    <text evidence="2">The sequence shown here is derived from an EMBL/GenBank/DDBJ whole genome shotgun (WGS) entry which is preliminary data.</text>
</comment>
<dbReference type="InterPro" id="IPR001810">
    <property type="entry name" value="F-box_dom"/>
</dbReference>
<organism evidence="2 3">
    <name type="scientific">Rubus argutus</name>
    <name type="common">Southern blackberry</name>
    <dbReference type="NCBI Taxonomy" id="59490"/>
    <lineage>
        <taxon>Eukaryota</taxon>
        <taxon>Viridiplantae</taxon>
        <taxon>Streptophyta</taxon>
        <taxon>Embryophyta</taxon>
        <taxon>Tracheophyta</taxon>
        <taxon>Spermatophyta</taxon>
        <taxon>Magnoliopsida</taxon>
        <taxon>eudicotyledons</taxon>
        <taxon>Gunneridae</taxon>
        <taxon>Pentapetalae</taxon>
        <taxon>rosids</taxon>
        <taxon>fabids</taxon>
        <taxon>Rosales</taxon>
        <taxon>Rosaceae</taxon>
        <taxon>Rosoideae</taxon>
        <taxon>Rosoideae incertae sedis</taxon>
        <taxon>Rubus</taxon>
    </lineage>
</organism>
<dbReference type="Pfam" id="PF00646">
    <property type="entry name" value="F-box"/>
    <property type="match status" value="1"/>
</dbReference>
<evidence type="ECO:0000259" key="1">
    <source>
        <dbReference type="PROSITE" id="PS50181"/>
    </source>
</evidence>
<dbReference type="Gene3D" id="1.20.1280.50">
    <property type="match status" value="1"/>
</dbReference>
<dbReference type="CDD" id="cd22157">
    <property type="entry name" value="F-box_AtFBW1-like"/>
    <property type="match status" value="1"/>
</dbReference>
<dbReference type="Proteomes" id="UP001457282">
    <property type="component" value="Unassembled WGS sequence"/>
</dbReference>
<protein>
    <recommendedName>
        <fullName evidence="1">F-box domain-containing protein</fullName>
    </recommendedName>
</protein>
<dbReference type="PANTHER" id="PTHR31672:SF13">
    <property type="entry name" value="F-BOX PROTEIN CPR30-LIKE"/>
    <property type="match status" value="1"/>
</dbReference>
<dbReference type="SMART" id="SM00256">
    <property type="entry name" value="FBOX"/>
    <property type="match status" value="1"/>
</dbReference>
<evidence type="ECO:0000313" key="2">
    <source>
        <dbReference type="EMBL" id="KAK9948569.1"/>
    </source>
</evidence>
<reference evidence="2 3" key="1">
    <citation type="journal article" date="2023" name="G3 (Bethesda)">
        <title>A chromosome-length genome assembly and annotation of blackberry (Rubus argutus, cv. 'Hillquist').</title>
        <authorList>
            <person name="Bruna T."/>
            <person name="Aryal R."/>
            <person name="Dudchenko O."/>
            <person name="Sargent D.J."/>
            <person name="Mead D."/>
            <person name="Buti M."/>
            <person name="Cavallini A."/>
            <person name="Hytonen T."/>
            <person name="Andres J."/>
            <person name="Pham M."/>
            <person name="Weisz D."/>
            <person name="Mascagni F."/>
            <person name="Usai G."/>
            <person name="Natali L."/>
            <person name="Bassil N."/>
            <person name="Fernandez G.E."/>
            <person name="Lomsadze A."/>
            <person name="Armour M."/>
            <person name="Olukolu B."/>
            <person name="Poorten T."/>
            <person name="Britton C."/>
            <person name="Davik J."/>
            <person name="Ashrafi H."/>
            <person name="Aiden E.L."/>
            <person name="Borodovsky M."/>
            <person name="Worthington M."/>
        </authorList>
    </citation>
    <scope>NUCLEOTIDE SEQUENCE [LARGE SCALE GENOMIC DNA]</scope>
    <source>
        <strain evidence="2">PI 553951</strain>
    </source>
</reference>
<accession>A0AAW1YIX1</accession>
<name>A0AAW1YIX1_RUBAR</name>
<dbReference type="PANTHER" id="PTHR31672">
    <property type="entry name" value="BNACNNG10540D PROTEIN"/>
    <property type="match status" value="1"/>
</dbReference>
<gene>
    <name evidence="2" type="ORF">M0R45_004138</name>
</gene>
<sequence length="174" mass="19851">MEDHGQNVDLPPEIIHDIISRLPVKPLCRFKCVSKPWGSLISDPDFIAKYSKAVENKDVFFKRRRLVFSFGDRGEHQHGLYSLDLDQFLNYKNDKVDYGLVSAAEATELDFVYNHRGRDGWVPIFHSCNGLLLSQLRSASDLGLVNPVTKKSKKDTNVETTGEALFVVVIWVWI</sequence>
<dbReference type="AlphaFoldDB" id="A0AAW1YIX1"/>
<dbReference type="InterPro" id="IPR036047">
    <property type="entry name" value="F-box-like_dom_sf"/>
</dbReference>
<feature type="domain" description="F-box" evidence="1">
    <location>
        <begin position="4"/>
        <end position="50"/>
    </location>
</feature>
<proteinExistence type="predicted"/>
<dbReference type="InterPro" id="IPR050796">
    <property type="entry name" value="SCF_F-box_component"/>
</dbReference>
<dbReference type="SUPFAM" id="SSF81383">
    <property type="entry name" value="F-box domain"/>
    <property type="match status" value="1"/>
</dbReference>
<dbReference type="PROSITE" id="PS50181">
    <property type="entry name" value="FBOX"/>
    <property type="match status" value="1"/>
</dbReference>
<evidence type="ECO:0000313" key="3">
    <source>
        <dbReference type="Proteomes" id="UP001457282"/>
    </source>
</evidence>
<keyword evidence="3" id="KW-1185">Reference proteome</keyword>
<dbReference type="EMBL" id="JBEDUW010000001">
    <property type="protein sequence ID" value="KAK9948569.1"/>
    <property type="molecule type" value="Genomic_DNA"/>
</dbReference>